<keyword evidence="5 9" id="KW-0732">Signal</keyword>
<dbReference type="GO" id="GO:0005576">
    <property type="term" value="C:extracellular region"/>
    <property type="evidence" value="ECO:0007669"/>
    <property type="project" value="UniProtKB-SubCell"/>
</dbReference>
<dbReference type="InterPro" id="IPR053868">
    <property type="entry name" value="Pel9A-like_beta_helix"/>
</dbReference>
<comment type="similarity">
    <text evidence="8">Belongs to the polysaccharide lyase 9 family.</text>
</comment>
<dbReference type="OrthoDB" id="8660908at2"/>
<dbReference type="InterPro" id="IPR052052">
    <property type="entry name" value="Polysaccharide_Lyase_9"/>
</dbReference>
<dbReference type="Proteomes" id="UP000285211">
    <property type="component" value="Unassembled WGS sequence"/>
</dbReference>
<evidence type="ECO:0000313" key="12">
    <source>
        <dbReference type="Proteomes" id="UP000285211"/>
    </source>
</evidence>
<evidence type="ECO:0000256" key="2">
    <source>
        <dbReference type="ARBA" id="ARBA00004613"/>
    </source>
</evidence>
<dbReference type="GO" id="GO:0046872">
    <property type="term" value="F:metal ion binding"/>
    <property type="evidence" value="ECO:0007669"/>
    <property type="project" value="UniProtKB-KW"/>
</dbReference>
<dbReference type="GO" id="GO:0016837">
    <property type="term" value="F:carbon-oxygen lyase activity, acting on polysaccharides"/>
    <property type="evidence" value="ECO:0007669"/>
    <property type="project" value="TreeGrafter"/>
</dbReference>
<evidence type="ECO:0000259" key="10">
    <source>
        <dbReference type="Pfam" id="PF22842"/>
    </source>
</evidence>
<dbReference type="SUPFAM" id="SSF51126">
    <property type="entry name" value="Pectin lyase-like"/>
    <property type="match status" value="1"/>
</dbReference>
<evidence type="ECO:0000256" key="1">
    <source>
        <dbReference type="ARBA" id="ARBA00001913"/>
    </source>
</evidence>
<evidence type="ECO:0000256" key="9">
    <source>
        <dbReference type="SAM" id="SignalP"/>
    </source>
</evidence>
<keyword evidence="7" id="KW-0456">Lyase</keyword>
<reference evidence="11 12" key="1">
    <citation type="submission" date="2019-01" db="EMBL/GenBank/DDBJ databases">
        <authorList>
            <person name="Chen W.-M."/>
        </authorList>
    </citation>
    <scope>NUCLEOTIDE SEQUENCE [LARGE SCALE GENOMIC DNA]</scope>
    <source>
        <strain evidence="11 12">BBQ-12</strain>
    </source>
</reference>
<evidence type="ECO:0000256" key="5">
    <source>
        <dbReference type="ARBA" id="ARBA00022729"/>
    </source>
</evidence>
<dbReference type="InterPro" id="IPR006626">
    <property type="entry name" value="PbH1"/>
</dbReference>
<dbReference type="Pfam" id="PF22842">
    <property type="entry name" value="Pel9A-like_beta_helix"/>
    <property type="match status" value="1"/>
</dbReference>
<organism evidence="11 12">
    <name type="scientific">Flavobacterium sufflavum</name>
    <dbReference type="NCBI Taxonomy" id="1921138"/>
    <lineage>
        <taxon>Bacteria</taxon>
        <taxon>Pseudomonadati</taxon>
        <taxon>Bacteroidota</taxon>
        <taxon>Flavobacteriia</taxon>
        <taxon>Flavobacteriales</taxon>
        <taxon>Flavobacteriaceae</taxon>
        <taxon>Flavobacterium</taxon>
    </lineage>
</organism>
<comment type="cofactor">
    <cofactor evidence="1">
        <name>Ca(2+)</name>
        <dbReference type="ChEBI" id="CHEBI:29108"/>
    </cofactor>
</comment>
<dbReference type="InterPro" id="IPR011050">
    <property type="entry name" value="Pectin_lyase_fold/virulence"/>
</dbReference>
<protein>
    <submittedName>
        <fullName evidence="11">DUF1565 domain-containing protein</fullName>
    </submittedName>
</protein>
<comment type="caution">
    <text evidence="11">The sequence shown here is derived from an EMBL/GenBank/DDBJ whole genome shotgun (WGS) entry which is preliminary data.</text>
</comment>
<evidence type="ECO:0000313" key="11">
    <source>
        <dbReference type="EMBL" id="RVT79576.1"/>
    </source>
</evidence>
<dbReference type="EMBL" id="SACJ01000001">
    <property type="protein sequence ID" value="RVT79576.1"/>
    <property type="molecule type" value="Genomic_DNA"/>
</dbReference>
<dbReference type="Gene3D" id="2.160.20.10">
    <property type="entry name" value="Single-stranded right-handed beta-helix, Pectin lyase-like"/>
    <property type="match status" value="1"/>
</dbReference>
<keyword evidence="12" id="KW-1185">Reference proteome</keyword>
<proteinExistence type="inferred from homology"/>
<comment type="subcellular location">
    <subcellularLocation>
        <location evidence="2">Secreted</location>
    </subcellularLocation>
</comment>
<gene>
    <name evidence="11" type="ORF">EOD40_00235</name>
</gene>
<dbReference type="PANTHER" id="PTHR40088:SF1">
    <property type="entry name" value="PECTATE LYASE PEL9"/>
    <property type="match status" value="1"/>
</dbReference>
<feature type="chain" id="PRO_5019050993" evidence="9">
    <location>
        <begin position="20"/>
        <end position="443"/>
    </location>
</feature>
<keyword evidence="4" id="KW-0479">Metal-binding</keyword>
<dbReference type="PANTHER" id="PTHR40088">
    <property type="entry name" value="PECTATE LYASE (EUROFUNG)"/>
    <property type="match status" value="1"/>
</dbReference>
<evidence type="ECO:0000256" key="6">
    <source>
        <dbReference type="ARBA" id="ARBA00022837"/>
    </source>
</evidence>
<name>A0A437L2P0_9FLAO</name>
<evidence type="ECO:0000256" key="8">
    <source>
        <dbReference type="ARBA" id="ARBA00038263"/>
    </source>
</evidence>
<evidence type="ECO:0000256" key="3">
    <source>
        <dbReference type="ARBA" id="ARBA00022525"/>
    </source>
</evidence>
<feature type="signal peptide" evidence="9">
    <location>
        <begin position="1"/>
        <end position="19"/>
    </location>
</feature>
<sequence>MKYRILLVLVFLNSFLLSAKEFYVAPQGNDTNDGTITKPVETIKRAQELASSGDVVYIRGGLYSMREEQIALKKGIWAYVTNLDKSGISYLAYKNETPVFDYKNVKPAGCRVVAFFVNANNIYIKGIEITGVQVTIKTHTQSECFEVRGSNNTLEQLKMHDNMAIGVYMISGSNNLILNCDAYNSWDSVSEGGKGGNTDGFGCHLQKGSVNNVFRGCRAWFNSDDGFDLINNAEPVLIENCWAFYNGYSPDFIGRGDGNGFKAGGYGAGKNPYNELMERYAPIPKNTIRFCLAVRNKQSGFYANHHLEGNYWYNNTAYKNKRNYNMLNCVALNPTDFGTDGPGWNHEMANNLGFGAITAELTDIDKSRCVLKNNYFDLASISVSASDFLSLDESLLMASRQADGSLPDNNFLKLAPSSKFINAGVNLGFAFKGSAPDLGCFEK</sequence>
<evidence type="ECO:0000256" key="4">
    <source>
        <dbReference type="ARBA" id="ARBA00022723"/>
    </source>
</evidence>
<dbReference type="RefSeq" id="WP_128192896.1">
    <property type="nucleotide sequence ID" value="NZ_SACJ01000001.1"/>
</dbReference>
<keyword evidence="6" id="KW-0106">Calcium</keyword>
<keyword evidence="3" id="KW-0964">Secreted</keyword>
<dbReference type="InterPro" id="IPR012334">
    <property type="entry name" value="Pectin_lyas_fold"/>
</dbReference>
<dbReference type="SMART" id="SM00710">
    <property type="entry name" value="PbH1"/>
    <property type="match status" value="6"/>
</dbReference>
<evidence type="ECO:0000256" key="7">
    <source>
        <dbReference type="ARBA" id="ARBA00023239"/>
    </source>
</evidence>
<feature type="domain" description="Pel9A-like right handed beta-helix region" evidence="10">
    <location>
        <begin position="16"/>
        <end position="354"/>
    </location>
</feature>
<accession>A0A437L2P0</accession>
<dbReference type="AlphaFoldDB" id="A0A437L2P0"/>